<feature type="signal peptide" evidence="4">
    <location>
        <begin position="1"/>
        <end position="24"/>
    </location>
</feature>
<evidence type="ECO:0000256" key="4">
    <source>
        <dbReference type="SAM" id="SignalP"/>
    </source>
</evidence>
<dbReference type="InterPro" id="IPR050822">
    <property type="entry name" value="Cerebellin_Synaptic_Org"/>
</dbReference>
<dbReference type="AlphaFoldDB" id="A0AAV1GQZ4"/>
<dbReference type="SUPFAM" id="SSF49842">
    <property type="entry name" value="TNF-like"/>
    <property type="match status" value="1"/>
</dbReference>
<dbReference type="SMART" id="SM00110">
    <property type="entry name" value="C1Q"/>
    <property type="match status" value="1"/>
</dbReference>
<dbReference type="InterPro" id="IPR008983">
    <property type="entry name" value="Tumour_necrosis_fac-like_dom"/>
</dbReference>
<dbReference type="PRINTS" id="PR00007">
    <property type="entry name" value="COMPLEMNTC1Q"/>
</dbReference>
<dbReference type="Gene3D" id="2.60.120.40">
    <property type="match status" value="1"/>
</dbReference>
<accession>A0AAV1GQZ4</accession>
<protein>
    <submittedName>
        <fullName evidence="6">Complement C1q-like protein 4 isoform X1</fullName>
    </submittedName>
</protein>
<feature type="chain" id="PRO_5043875029" evidence="4">
    <location>
        <begin position="25"/>
        <end position="222"/>
    </location>
</feature>
<evidence type="ECO:0000259" key="5">
    <source>
        <dbReference type="PROSITE" id="PS50871"/>
    </source>
</evidence>
<proteinExistence type="predicted"/>
<dbReference type="PANTHER" id="PTHR22923:SF116">
    <property type="entry name" value="C1Q DOMAIN-CONTAINING PROTEIN"/>
    <property type="match status" value="1"/>
</dbReference>
<dbReference type="GO" id="GO:0005576">
    <property type="term" value="C:extracellular region"/>
    <property type="evidence" value="ECO:0007669"/>
    <property type="project" value="UniProtKB-SubCell"/>
</dbReference>
<reference evidence="6" key="1">
    <citation type="submission" date="2023-08" db="EMBL/GenBank/DDBJ databases">
        <authorList>
            <person name="Alioto T."/>
            <person name="Alioto T."/>
            <person name="Gomez Garrido J."/>
        </authorList>
    </citation>
    <scope>NUCLEOTIDE SEQUENCE</scope>
</reference>
<dbReference type="Proteomes" id="UP001178508">
    <property type="component" value="Chromosome 16"/>
</dbReference>
<organism evidence="6 7">
    <name type="scientific">Xyrichtys novacula</name>
    <name type="common">Pearly razorfish</name>
    <name type="synonym">Hemipteronotus novacula</name>
    <dbReference type="NCBI Taxonomy" id="13765"/>
    <lineage>
        <taxon>Eukaryota</taxon>
        <taxon>Metazoa</taxon>
        <taxon>Chordata</taxon>
        <taxon>Craniata</taxon>
        <taxon>Vertebrata</taxon>
        <taxon>Euteleostomi</taxon>
        <taxon>Actinopterygii</taxon>
        <taxon>Neopterygii</taxon>
        <taxon>Teleostei</taxon>
        <taxon>Neoteleostei</taxon>
        <taxon>Acanthomorphata</taxon>
        <taxon>Eupercaria</taxon>
        <taxon>Labriformes</taxon>
        <taxon>Labridae</taxon>
        <taxon>Xyrichtys</taxon>
    </lineage>
</organism>
<keyword evidence="2" id="KW-0964">Secreted</keyword>
<sequence>MTPTKVCFGFVVSATLFATSLTVAGSVDRTPRQAAVQKQGAAVLFYSEHQGSLREIEYNPVVFNHVVVNQGAGYSNVSGMFTAPVSGIYQFVFAAQLCRGNYNNVWGFMVRGERKMACHAQVSGGDTTLNTCYLMEELKKDDKVWMKQNPGSCAWASATSKTITFSGVLLASEGVSTLGAKYSPCSLPGVGNMNLGNSGLSAAFSSVAVTLLCCLLSFTSYY</sequence>
<evidence type="ECO:0000256" key="1">
    <source>
        <dbReference type="ARBA" id="ARBA00004613"/>
    </source>
</evidence>
<evidence type="ECO:0000256" key="3">
    <source>
        <dbReference type="ARBA" id="ARBA00022729"/>
    </source>
</evidence>
<dbReference type="Pfam" id="PF00386">
    <property type="entry name" value="C1q"/>
    <property type="match status" value="1"/>
</dbReference>
<evidence type="ECO:0000313" key="6">
    <source>
        <dbReference type="EMBL" id="CAJ1075641.1"/>
    </source>
</evidence>
<gene>
    <name evidence="6" type="ORF">XNOV1_A039269</name>
</gene>
<name>A0AAV1GQZ4_XYRNO</name>
<evidence type="ECO:0000256" key="2">
    <source>
        <dbReference type="ARBA" id="ARBA00022525"/>
    </source>
</evidence>
<evidence type="ECO:0000313" key="7">
    <source>
        <dbReference type="Proteomes" id="UP001178508"/>
    </source>
</evidence>
<dbReference type="EMBL" id="OY660879">
    <property type="protein sequence ID" value="CAJ1075641.1"/>
    <property type="molecule type" value="Genomic_DNA"/>
</dbReference>
<dbReference type="PROSITE" id="PS50871">
    <property type="entry name" value="C1Q"/>
    <property type="match status" value="1"/>
</dbReference>
<feature type="domain" description="C1q" evidence="5">
    <location>
        <begin position="38"/>
        <end position="176"/>
    </location>
</feature>
<comment type="subcellular location">
    <subcellularLocation>
        <location evidence="1">Secreted</location>
    </subcellularLocation>
</comment>
<dbReference type="InterPro" id="IPR001073">
    <property type="entry name" value="C1q_dom"/>
</dbReference>
<keyword evidence="3 4" id="KW-0732">Signal</keyword>
<keyword evidence="7" id="KW-1185">Reference proteome</keyword>
<dbReference type="PANTHER" id="PTHR22923">
    <property type="entry name" value="CEREBELLIN-RELATED"/>
    <property type="match status" value="1"/>
</dbReference>